<evidence type="ECO:0000256" key="8">
    <source>
        <dbReference type="HAMAP-Rule" id="MF_00316"/>
    </source>
</evidence>
<dbReference type="InterPro" id="IPR013482">
    <property type="entry name" value="Molybde_CF_guanTrfase"/>
</dbReference>
<reference evidence="10" key="1">
    <citation type="submission" date="2021-05" db="EMBL/GenBank/DDBJ databases">
        <authorList>
            <person name="Pietrasiak N."/>
            <person name="Ward R."/>
            <person name="Stajich J.E."/>
            <person name="Kurbessoian T."/>
        </authorList>
    </citation>
    <scope>NUCLEOTIDE SEQUENCE</scope>
    <source>
        <strain evidence="10">CPER-KK1</strain>
    </source>
</reference>
<proteinExistence type="inferred from homology"/>
<keyword evidence="4 8" id="KW-0547">Nucleotide-binding</keyword>
<evidence type="ECO:0000256" key="4">
    <source>
        <dbReference type="ARBA" id="ARBA00022741"/>
    </source>
</evidence>
<dbReference type="GO" id="GO:0046872">
    <property type="term" value="F:metal ion binding"/>
    <property type="evidence" value="ECO:0007669"/>
    <property type="project" value="UniProtKB-KW"/>
</dbReference>
<dbReference type="HAMAP" id="MF_00316">
    <property type="entry name" value="MobA"/>
    <property type="match status" value="1"/>
</dbReference>
<dbReference type="Proteomes" id="UP000753908">
    <property type="component" value="Unassembled WGS sequence"/>
</dbReference>
<gene>
    <name evidence="8" type="primary">mobA</name>
    <name evidence="10" type="ORF">KME25_19110</name>
</gene>
<evidence type="ECO:0000256" key="1">
    <source>
        <dbReference type="ARBA" id="ARBA00022490"/>
    </source>
</evidence>
<accession>A0A951PPI3</accession>
<dbReference type="PANTHER" id="PTHR19136">
    <property type="entry name" value="MOLYBDENUM COFACTOR GUANYLYLTRANSFERASE"/>
    <property type="match status" value="1"/>
</dbReference>
<comment type="domain">
    <text evidence="8">The N-terminal domain determines nucleotide recognition and specific binding, while the C-terminal domain determines the specific binding to the target protein.</text>
</comment>
<comment type="caution">
    <text evidence="10">The sequence shown here is derived from an EMBL/GenBank/DDBJ whole genome shotgun (WGS) entry which is preliminary data.</text>
</comment>
<name>A0A951PPI3_9CYAN</name>
<evidence type="ECO:0000259" key="9">
    <source>
        <dbReference type="Pfam" id="PF12804"/>
    </source>
</evidence>
<dbReference type="AlphaFoldDB" id="A0A951PPI3"/>
<keyword evidence="6 8" id="KW-0342">GTP-binding</keyword>
<dbReference type="InterPro" id="IPR029044">
    <property type="entry name" value="Nucleotide-diphossugar_trans"/>
</dbReference>
<evidence type="ECO:0000256" key="2">
    <source>
        <dbReference type="ARBA" id="ARBA00022679"/>
    </source>
</evidence>
<keyword evidence="2 8" id="KW-0808">Transferase</keyword>
<dbReference type="CDD" id="cd02503">
    <property type="entry name" value="MobA"/>
    <property type="match status" value="1"/>
</dbReference>
<evidence type="ECO:0000313" key="10">
    <source>
        <dbReference type="EMBL" id="MBW4546533.1"/>
    </source>
</evidence>
<comment type="catalytic activity">
    <reaction evidence="8">
        <text>Mo-molybdopterin + GTP + H(+) = Mo-molybdopterin guanine dinucleotide + diphosphate</text>
        <dbReference type="Rhea" id="RHEA:34243"/>
        <dbReference type="ChEBI" id="CHEBI:15378"/>
        <dbReference type="ChEBI" id="CHEBI:33019"/>
        <dbReference type="ChEBI" id="CHEBI:37565"/>
        <dbReference type="ChEBI" id="CHEBI:71302"/>
        <dbReference type="ChEBI" id="CHEBI:71310"/>
        <dbReference type="EC" id="2.7.7.77"/>
    </reaction>
</comment>
<dbReference type="GO" id="GO:0006777">
    <property type="term" value="P:Mo-molybdopterin cofactor biosynthetic process"/>
    <property type="evidence" value="ECO:0007669"/>
    <property type="project" value="UniProtKB-KW"/>
</dbReference>
<dbReference type="GO" id="GO:0061603">
    <property type="term" value="F:molybdenum cofactor guanylyltransferase activity"/>
    <property type="evidence" value="ECO:0007669"/>
    <property type="project" value="UniProtKB-EC"/>
</dbReference>
<keyword evidence="10" id="KW-0548">Nucleotidyltransferase</keyword>
<feature type="binding site" evidence="8">
    <location>
        <position position="106"/>
    </location>
    <ligand>
        <name>Mg(2+)</name>
        <dbReference type="ChEBI" id="CHEBI:18420"/>
    </ligand>
</feature>
<organism evidence="10 11">
    <name type="scientific">Symplocastrum torsivum CPER-KK1</name>
    <dbReference type="NCBI Taxonomy" id="450513"/>
    <lineage>
        <taxon>Bacteria</taxon>
        <taxon>Bacillati</taxon>
        <taxon>Cyanobacteriota</taxon>
        <taxon>Cyanophyceae</taxon>
        <taxon>Oscillatoriophycideae</taxon>
        <taxon>Oscillatoriales</taxon>
        <taxon>Microcoleaceae</taxon>
        <taxon>Symplocastrum</taxon>
    </lineage>
</organism>
<evidence type="ECO:0000256" key="3">
    <source>
        <dbReference type="ARBA" id="ARBA00022723"/>
    </source>
</evidence>
<dbReference type="Gene3D" id="3.90.550.10">
    <property type="entry name" value="Spore Coat Polysaccharide Biosynthesis Protein SpsA, Chain A"/>
    <property type="match status" value="1"/>
</dbReference>
<dbReference type="SUPFAM" id="SSF53448">
    <property type="entry name" value="Nucleotide-diphospho-sugar transferases"/>
    <property type="match status" value="1"/>
</dbReference>
<keyword evidence="1 8" id="KW-0963">Cytoplasm</keyword>
<dbReference type="NCBIfam" id="NF002741">
    <property type="entry name" value="PRK02726.1"/>
    <property type="match status" value="1"/>
</dbReference>
<comment type="function">
    <text evidence="8">Transfers a GMP moiety from GTP to Mo-molybdopterin (Mo-MPT) cofactor (Moco or molybdenum cofactor) to form Mo-molybdopterin guanine dinucleotide (Mo-MGD) cofactor.</text>
</comment>
<comment type="cofactor">
    <cofactor evidence="8">
        <name>Mg(2+)</name>
        <dbReference type="ChEBI" id="CHEBI:18420"/>
    </cofactor>
</comment>
<dbReference type="PANTHER" id="PTHR19136:SF81">
    <property type="entry name" value="MOLYBDENUM COFACTOR GUANYLYLTRANSFERASE"/>
    <property type="match status" value="1"/>
</dbReference>
<dbReference type="GO" id="GO:0005737">
    <property type="term" value="C:cytoplasm"/>
    <property type="evidence" value="ECO:0007669"/>
    <property type="project" value="UniProtKB-SubCell"/>
</dbReference>
<protein>
    <recommendedName>
        <fullName evidence="8">Probable molybdenum cofactor guanylyltransferase</fullName>
        <shortName evidence="8">MoCo guanylyltransferase</shortName>
        <ecNumber evidence="8">2.7.7.77</ecNumber>
    </recommendedName>
    <alternativeName>
        <fullName evidence="8">GTP:molybdopterin guanylyltransferase</fullName>
    </alternativeName>
    <alternativeName>
        <fullName evidence="8">Mo-MPT guanylyltransferase</fullName>
    </alternativeName>
    <alternativeName>
        <fullName evidence="8">Molybdopterin guanylyltransferase</fullName>
    </alternativeName>
    <alternativeName>
        <fullName evidence="8">Molybdopterin-guanine dinucleotide synthase</fullName>
        <shortName evidence="8">MGD synthase</shortName>
    </alternativeName>
</protein>
<sequence length="200" mass="22344">MGKTASFSAIVLAGGQSSRMGRDKAMIMLQGIPLLRQVCNVALDCTTQIYVVTPWPERYQDILPEGCRVIREVPLPGEASSHGPLVGFAQGLAQVETDWVLLLACDLPQLQVQVLQDWATELEKTAPDAIALLPRQSHRWEPLCGFYRCQCLPLLTQFINEGGRSFQRWLAQHPVKELPVSDTQVLFNCNTPADLERLIY</sequence>
<reference evidence="10" key="2">
    <citation type="journal article" date="2022" name="Microbiol. Resour. Announc.">
        <title>Metagenome Sequencing to Explore Phylogenomics of Terrestrial Cyanobacteria.</title>
        <authorList>
            <person name="Ward R.D."/>
            <person name="Stajich J.E."/>
            <person name="Johansen J.R."/>
            <person name="Huntemann M."/>
            <person name="Clum A."/>
            <person name="Foster B."/>
            <person name="Foster B."/>
            <person name="Roux S."/>
            <person name="Palaniappan K."/>
            <person name="Varghese N."/>
            <person name="Mukherjee S."/>
            <person name="Reddy T.B.K."/>
            <person name="Daum C."/>
            <person name="Copeland A."/>
            <person name="Chen I.A."/>
            <person name="Ivanova N.N."/>
            <person name="Kyrpides N.C."/>
            <person name="Shapiro N."/>
            <person name="Eloe-Fadrosh E.A."/>
            <person name="Pietrasiak N."/>
        </authorList>
    </citation>
    <scope>NUCLEOTIDE SEQUENCE</scope>
    <source>
        <strain evidence="10">CPER-KK1</strain>
    </source>
</reference>
<feature type="domain" description="MobA-like NTP transferase" evidence="9">
    <location>
        <begin position="9"/>
        <end position="173"/>
    </location>
</feature>
<evidence type="ECO:0000256" key="5">
    <source>
        <dbReference type="ARBA" id="ARBA00022842"/>
    </source>
</evidence>
<keyword evidence="7 8" id="KW-0501">Molybdenum cofactor biosynthesis</keyword>
<dbReference type="EMBL" id="JAHHIF010000026">
    <property type="protein sequence ID" value="MBW4546533.1"/>
    <property type="molecule type" value="Genomic_DNA"/>
</dbReference>
<comment type="similarity">
    <text evidence="8">Belongs to the MobA family.</text>
</comment>
<keyword evidence="5 8" id="KW-0460">Magnesium</keyword>
<keyword evidence="3 8" id="KW-0479">Metal-binding</keyword>
<dbReference type="GO" id="GO:0005525">
    <property type="term" value="F:GTP binding"/>
    <property type="evidence" value="ECO:0007669"/>
    <property type="project" value="UniProtKB-UniRule"/>
</dbReference>
<evidence type="ECO:0000313" key="11">
    <source>
        <dbReference type="Proteomes" id="UP000753908"/>
    </source>
</evidence>
<evidence type="ECO:0000256" key="6">
    <source>
        <dbReference type="ARBA" id="ARBA00023134"/>
    </source>
</evidence>
<evidence type="ECO:0000256" key="7">
    <source>
        <dbReference type="ARBA" id="ARBA00023150"/>
    </source>
</evidence>
<comment type="caution">
    <text evidence="8">Lacks conserved residue(s) required for the propagation of feature annotation.</text>
</comment>
<feature type="binding site" evidence="8">
    <location>
        <begin position="12"/>
        <end position="14"/>
    </location>
    <ligand>
        <name>GTP</name>
        <dbReference type="ChEBI" id="CHEBI:37565"/>
    </ligand>
</feature>
<dbReference type="EC" id="2.7.7.77" evidence="8"/>
<dbReference type="InterPro" id="IPR025877">
    <property type="entry name" value="MobA-like_NTP_Trfase"/>
</dbReference>
<comment type="subcellular location">
    <subcellularLocation>
        <location evidence="8">Cytoplasm</location>
    </subcellularLocation>
</comment>
<feature type="binding site" evidence="8">
    <location>
        <position position="24"/>
    </location>
    <ligand>
        <name>GTP</name>
        <dbReference type="ChEBI" id="CHEBI:37565"/>
    </ligand>
</feature>
<feature type="binding site" evidence="8">
    <location>
        <position position="106"/>
    </location>
    <ligand>
        <name>GTP</name>
        <dbReference type="ChEBI" id="CHEBI:37565"/>
    </ligand>
</feature>
<dbReference type="Pfam" id="PF12804">
    <property type="entry name" value="NTP_transf_3"/>
    <property type="match status" value="1"/>
</dbReference>